<protein>
    <submittedName>
        <fullName evidence="2">Uncharacterized protein</fullName>
    </submittedName>
</protein>
<dbReference type="Proteomes" id="UP000037923">
    <property type="component" value="Unassembled WGS sequence"/>
</dbReference>
<dbReference type="AlphaFoldDB" id="A0A0M9G5C9"/>
<feature type="compositionally biased region" description="Basic residues" evidence="1">
    <location>
        <begin position="422"/>
        <end position="433"/>
    </location>
</feature>
<comment type="caution">
    <text evidence="2">The sequence shown here is derived from an EMBL/GenBank/DDBJ whole genome shotgun (WGS) entry which is preliminary data.</text>
</comment>
<dbReference type="GeneID" id="26903829"/>
<organism evidence="2 3">
    <name type="scientific">Leptomonas pyrrhocoris</name>
    <name type="common">Firebug parasite</name>
    <dbReference type="NCBI Taxonomy" id="157538"/>
    <lineage>
        <taxon>Eukaryota</taxon>
        <taxon>Discoba</taxon>
        <taxon>Euglenozoa</taxon>
        <taxon>Kinetoplastea</taxon>
        <taxon>Metakinetoplastina</taxon>
        <taxon>Trypanosomatida</taxon>
        <taxon>Trypanosomatidae</taxon>
        <taxon>Leishmaniinae</taxon>
        <taxon>Leptomonas</taxon>
    </lineage>
</organism>
<feature type="compositionally biased region" description="Polar residues" evidence="1">
    <location>
        <begin position="377"/>
        <end position="390"/>
    </location>
</feature>
<sequence length="468" mass="49265">MSLPAELEFGPHRLKLLTVSRNAEDVLDARRCSDHALTAFCYVGEMQDTSIGSSGGGTAIVWYYSPLYQFERKKIRVEESVIAAALTKAVAQHGGGGAAGLSSPSVFVDAASVASPPSSAIPSLVDVNEEVPVKKPGHRFSLPALYIRLGKSSTFREYKLVFPEPAEGSAPPKEEEAEPQCKPRAEEHHVTPRLLSPTLPRKPPLRPLSARLGSFSVRRPTLKREGRSSLMDSSSARSSPTRIHDELADVATAPQDDPLPSTVSNTKAGDVGAAGAAVDNDDDDDGAHPVVSTATAPVFSPPPQILSNVVSVVHSLSSPLCAVPESDAHKGALNGAAASSFSSGFLSTSNCLSGRLSHLQTSVMTTARSPGAESDVRPSSSNGANGTSAQCGDDIPLLLFSSFTGPETRSPSGPTPPSQRLRTQRRRPLRAHVIRAPSGHDGQRPSGPDSQGELDQVKTAPTTLMHVH</sequence>
<dbReference type="OrthoDB" id="267040at2759"/>
<dbReference type="EMBL" id="LGTL01000005">
    <property type="protein sequence ID" value="KPA82479.1"/>
    <property type="molecule type" value="Genomic_DNA"/>
</dbReference>
<feature type="region of interest" description="Disordered" evidence="1">
    <location>
        <begin position="364"/>
        <end position="468"/>
    </location>
</feature>
<dbReference type="OMA" id="HSREITC"/>
<feature type="compositionally biased region" description="Low complexity" evidence="1">
    <location>
        <begin position="228"/>
        <end position="239"/>
    </location>
</feature>
<evidence type="ECO:0000313" key="3">
    <source>
        <dbReference type="Proteomes" id="UP000037923"/>
    </source>
</evidence>
<accession>A0A0M9G5C9</accession>
<proteinExistence type="predicted"/>
<name>A0A0M9G5C9_LEPPY</name>
<dbReference type="VEuPathDB" id="TriTrypDB:LpyrH10_05_3980"/>
<feature type="compositionally biased region" description="Low complexity" evidence="1">
    <location>
        <begin position="268"/>
        <end position="278"/>
    </location>
</feature>
<feature type="compositionally biased region" description="Polar residues" evidence="1">
    <location>
        <begin position="401"/>
        <end position="412"/>
    </location>
</feature>
<evidence type="ECO:0000313" key="2">
    <source>
        <dbReference type="EMBL" id="KPA82479.1"/>
    </source>
</evidence>
<dbReference type="RefSeq" id="XP_015660918.1">
    <property type="nucleotide sequence ID" value="XM_015800911.1"/>
</dbReference>
<evidence type="ECO:0000256" key="1">
    <source>
        <dbReference type="SAM" id="MobiDB-lite"/>
    </source>
</evidence>
<feature type="compositionally biased region" description="Basic and acidic residues" evidence="1">
    <location>
        <begin position="179"/>
        <end position="190"/>
    </location>
</feature>
<reference evidence="2 3" key="1">
    <citation type="submission" date="2015-07" db="EMBL/GenBank/DDBJ databases">
        <title>High-quality genome of monoxenous trypanosomatid Leptomonas pyrrhocoris.</title>
        <authorList>
            <person name="Flegontov P."/>
            <person name="Butenko A."/>
            <person name="Firsov S."/>
            <person name="Vlcek C."/>
            <person name="Logacheva M.D."/>
            <person name="Field M."/>
            <person name="Filatov D."/>
            <person name="Flegontova O."/>
            <person name="Gerasimov E."/>
            <person name="Jackson A.P."/>
            <person name="Kelly S."/>
            <person name="Opperdoes F."/>
            <person name="O'Reilly A."/>
            <person name="Votypka J."/>
            <person name="Yurchenko V."/>
            <person name="Lukes J."/>
        </authorList>
    </citation>
    <scope>NUCLEOTIDE SEQUENCE [LARGE SCALE GENOMIC DNA]</scope>
    <source>
        <strain evidence="2">H10</strain>
    </source>
</reference>
<feature type="region of interest" description="Disordered" evidence="1">
    <location>
        <begin position="163"/>
        <end position="290"/>
    </location>
</feature>
<gene>
    <name evidence="2" type="ORF">ABB37_03538</name>
</gene>
<keyword evidence="3" id="KW-1185">Reference proteome</keyword>